<keyword evidence="2" id="KW-1185">Reference proteome</keyword>
<reference evidence="1" key="1">
    <citation type="submission" date="2022-12" db="EMBL/GenBank/DDBJ databases">
        <title>Chromosome-Level Genome Assembly of Japanese Cedar (Cryptomeriajaponica D. Don).</title>
        <authorList>
            <person name="Fujino T."/>
            <person name="Yamaguchi K."/>
            <person name="Yokoyama T."/>
            <person name="Hamanaka T."/>
            <person name="Harazono Y."/>
            <person name="Kamada H."/>
            <person name="Kobayashi W."/>
            <person name="Ujino-Ihara T."/>
            <person name="Uchiyama K."/>
            <person name="Matsumoto A."/>
            <person name="Izuno A."/>
            <person name="Tsumura Y."/>
            <person name="Toyoda A."/>
            <person name="Shigenobu S."/>
            <person name="Moriguchi Y."/>
            <person name="Ueno S."/>
            <person name="Kasahara M."/>
        </authorList>
    </citation>
    <scope>NUCLEOTIDE SEQUENCE</scope>
</reference>
<name>A0AAD3RRM4_CRYJA</name>
<dbReference type="Proteomes" id="UP001234787">
    <property type="component" value="Unassembled WGS sequence"/>
</dbReference>
<protein>
    <submittedName>
        <fullName evidence="1">Uncharacterized protein</fullName>
    </submittedName>
</protein>
<dbReference type="EMBL" id="BSEH01000545">
    <property type="protein sequence ID" value="GLJ58793.1"/>
    <property type="molecule type" value="Genomic_DNA"/>
</dbReference>
<sequence length="198" mass="23063">MGTTGAYQDWIEDFPGWGGGRKNICAVTNLYHWICAALPPYLAIKGGGYQYHWMLPLPIRTGAVQRFPIPVTIHSRGQIVEQKRCIGFNLPGRPNLRADRCIPWWGFYPTIIPSYYEVLLWGSYPTLVPSYYYYLPTIPLFRPRPTIIPCWCRRNPLCYRGPRDDILRGLLEHRVNGNRWACYVYSMRGPLPLRIRMV</sequence>
<gene>
    <name evidence="1" type="ORF">SUGI_1478140</name>
</gene>
<evidence type="ECO:0000313" key="1">
    <source>
        <dbReference type="EMBL" id="GLJ58793.1"/>
    </source>
</evidence>
<organism evidence="1 2">
    <name type="scientific">Cryptomeria japonica</name>
    <name type="common">Japanese cedar</name>
    <name type="synonym">Cupressus japonica</name>
    <dbReference type="NCBI Taxonomy" id="3369"/>
    <lineage>
        <taxon>Eukaryota</taxon>
        <taxon>Viridiplantae</taxon>
        <taxon>Streptophyta</taxon>
        <taxon>Embryophyta</taxon>
        <taxon>Tracheophyta</taxon>
        <taxon>Spermatophyta</taxon>
        <taxon>Pinopsida</taxon>
        <taxon>Pinidae</taxon>
        <taxon>Conifers II</taxon>
        <taxon>Cupressales</taxon>
        <taxon>Cupressaceae</taxon>
        <taxon>Cryptomeria</taxon>
    </lineage>
</organism>
<proteinExistence type="predicted"/>
<comment type="caution">
    <text evidence="1">The sequence shown here is derived from an EMBL/GenBank/DDBJ whole genome shotgun (WGS) entry which is preliminary data.</text>
</comment>
<dbReference type="AlphaFoldDB" id="A0AAD3RRM4"/>
<accession>A0AAD3RRM4</accession>
<evidence type="ECO:0000313" key="2">
    <source>
        <dbReference type="Proteomes" id="UP001234787"/>
    </source>
</evidence>